<proteinExistence type="predicted"/>
<organism evidence="1">
    <name type="scientific">bioreactor metagenome</name>
    <dbReference type="NCBI Taxonomy" id="1076179"/>
    <lineage>
        <taxon>unclassified sequences</taxon>
        <taxon>metagenomes</taxon>
        <taxon>ecological metagenomes</taxon>
    </lineage>
</organism>
<comment type="caution">
    <text evidence="1">The sequence shown here is derived from an EMBL/GenBank/DDBJ whole genome shotgun (WGS) entry which is preliminary data.</text>
</comment>
<name>A0A645IF55_9ZZZZ</name>
<dbReference type="EMBL" id="VSSQ01106299">
    <property type="protein sequence ID" value="MPN46003.1"/>
    <property type="molecule type" value="Genomic_DNA"/>
</dbReference>
<reference evidence="1" key="1">
    <citation type="submission" date="2019-08" db="EMBL/GenBank/DDBJ databases">
        <authorList>
            <person name="Kucharzyk K."/>
            <person name="Murdoch R.W."/>
            <person name="Higgins S."/>
            <person name="Loffler F."/>
        </authorList>
    </citation>
    <scope>NUCLEOTIDE SEQUENCE</scope>
</reference>
<sequence>MAFAMELSTSFYVFRRQYTHAEDQTDRVTSLLKLCGNLDRLIEEPELMDINDKIDFEKIEKCLNELRRDSLKYLDDALSHVIKESRQEK</sequence>
<accession>A0A645IF55</accession>
<dbReference type="AlphaFoldDB" id="A0A645IF55"/>
<protein>
    <submittedName>
        <fullName evidence="1">Uncharacterized protein</fullName>
    </submittedName>
</protein>
<gene>
    <name evidence="1" type="ORF">SDC9_193582</name>
</gene>
<evidence type="ECO:0000313" key="1">
    <source>
        <dbReference type="EMBL" id="MPN46003.1"/>
    </source>
</evidence>